<protein>
    <submittedName>
        <fullName evidence="2">RUN domain-containing protein</fullName>
    </submittedName>
</protein>
<evidence type="ECO:0000313" key="2">
    <source>
        <dbReference type="WBParaSite" id="ALUE_0001004701-mRNA-1"/>
    </source>
</evidence>
<reference evidence="2" key="1">
    <citation type="submission" date="2017-02" db="UniProtKB">
        <authorList>
            <consortium name="WormBaseParasite"/>
        </authorList>
    </citation>
    <scope>IDENTIFICATION</scope>
</reference>
<keyword evidence="1" id="KW-1185">Reference proteome</keyword>
<dbReference type="Proteomes" id="UP000036681">
    <property type="component" value="Unplaced"/>
</dbReference>
<organism evidence="1 2">
    <name type="scientific">Ascaris lumbricoides</name>
    <name type="common">Giant roundworm</name>
    <dbReference type="NCBI Taxonomy" id="6252"/>
    <lineage>
        <taxon>Eukaryota</taxon>
        <taxon>Metazoa</taxon>
        <taxon>Ecdysozoa</taxon>
        <taxon>Nematoda</taxon>
        <taxon>Chromadorea</taxon>
        <taxon>Rhabditida</taxon>
        <taxon>Spirurina</taxon>
        <taxon>Ascaridomorpha</taxon>
        <taxon>Ascaridoidea</taxon>
        <taxon>Ascarididae</taxon>
        <taxon>Ascaris</taxon>
    </lineage>
</organism>
<accession>A0A0M3I1B4</accession>
<dbReference type="WBParaSite" id="ALUE_0001004701-mRNA-1">
    <property type="protein sequence ID" value="ALUE_0001004701-mRNA-1"/>
    <property type="gene ID" value="ALUE_0001004701"/>
</dbReference>
<evidence type="ECO:0000313" key="1">
    <source>
        <dbReference type="Proteomes" id="UP000036681"/>
    </source>
</evidence>
<sequence>MAALVEHLNPLEEARTSALWSLRFLKASSIVEHIRHLGTAFCGDKGAWVLSRAEAFLCATHQLQSSEQRCSEAEVLRFVETMVHGCCRELRRFYVLHTSFNPRNNVVPKLKLAIGHDAKTFLSTTSSSHAKRNTFRYLTDCLHSSRNHAIRVKE</sequence>
<dbReference type="AlphaFoldDB" id="A0A0M3I1B4"/>
<name>A0A0M3I1B4_ASCLU</name>
<proteinExistence type="predicted"/>